<dbReference type="EMBL" id="PQIB02000005">
    <property type="protein sequence ID" value="RLN18560.1"/>
    <property type="molecule type" value="Genomic_DNA"/>
</dbReference>
<feature type="domain" description="Isopenicillin N synthase-like Fe(2+) 2OG dioxygenase" evidence="4">
    <location>
        <begin position="101"/>
        <end position="163"/>
    </location>
</feature>
<evidence type="ECO:0000256" key="3">
    <source>
        <dbReference type="SAM" id="MobiDB-lite"/>
    </source>
</evidence>
<feature type="region of interest" description="Disordered" evidence="3">
    <location>
        <begin position="57"/>
        <end position="95"/>
    </location>
</feature>
<evidence type="ECO:0000256" key="2">
    <source>
        <dbReference type="ARBA" id="ARBA00023004"/>
    </source>
</evidence>
<dbReference type="Pfam" id="PF03171">
    <property type="entry name" value="2OG-FeII_Oxy"/>
    <property type="match status" value="1"/>
</dbReference>
<dbReference type="GO" id="GO:0046872">
    <property type="term" value="F:metal ion binding"/>
    <property type="evidence" value="ECO:0007669"/>
    <property type="project" value="UniProtKB-KW"/>
</dbReference>
<protein>
    <submittedName>
        <fullName evidence="5">S-norcoclaurine synthase 1-like</fullName>
    </submittedName>
</protein>
<dbReference type="AlphaFoldDB" id="A0A3L6SC24"/>
<keyword evidence="2" id="KW-0408">Iron</keyword>
<name>A0A3L6SC24_PANMI</name>
<dbReference type="OrthoDB" id="781841at2759"/>
<dbReference type="PANTHER" id="PTHR47991">
    <property type="entry name" value="OXOGLUTARATE/IRON-DEPENDENT DIOXYGENASE"/>
    <property type="match status" value="1"/>
</dbReference>
<dbReference type="InterPro" id="IPR050295">
    <property type="entry name" value="Plant_2OG-oxidoreductases"/>
</dbReference>
<evidence type="ECO:0000259" key="4">
    <source>
        <dbReference type="Pfam" id="PF03171"/>
    </source>
</evidence>
<dbReference type="STRING" id="4540.A0A3L6SC24"/>
<dbReference type="InterPro" id="IPR027443">
    <property type="entry name" value="IPNS-like_sf"/>
</dbReference>
<evidence type="ECO:0000313" key="6">
    <source>
        <dbReference type="Proteomes" id="UP000275267"/>
    </source>
</evidence>
<sequence>MFYLVAWPNEARDLGFWPAHPPSFRTSIDRYSSETAEVARCLLEFIMAKNMGADPASLHATDVPRPTTGSSDEPLPAMPASQQSVGHVASHRRCRPDTVNDMPGLQIRRDGKWFAVDALDGALVLIVGDILEILSNGKCRCVVHQAAVHPSRERMSAAVFHRPCLGAVVGPLPEPVKDGGGRARYRSIGYLDFMKRYFSAKLDGLNHLDILKIDL</sequence>
<comment type="caution">
    <text evidence="5">The sequence shown here is derived from an EMBL/GenBank/DDBJ whole genome shotgun (WGS) entry which is preliminary data.</text>
</comment>
<keyword evidence="6" id="KW-1185">Reference proteome</keyword>
<proteinExistence type="predicted"/>
<dbReference type="Proteomes" id="UP000275267">
    <property type="component" value="Unassembled WGS sequence"/>
</dbReference>
<reference evidence="6" key="1">
    <citation type="journal article" date="2019" name="Nat. Commun.">
        <title>The genome of broomcorn millet.</title>
        <authorList>
            <person name="Zou C."/>
            <person name="Miki D."/>
            <person name="Li D."/>
            <person name="Tang Q."/>
            <person name="Xiao L."/>
            <person name="Rajput S."/>
            <person name="Deng P."/>
            <person name="Jia W."/>
            <person name="Huang R."/>
            <person name="Zhang M."/>
            <person name="Sun Y."/>
            <person name="Hu J."/>
            <person name="Fu X."/>
            <person name="Schnable P.S."/>
            <person name="Li F."/>
            <person name="Zhang H."/>
            <person name="Feng B."/>
            <person name="Zhu X."/>
            <person name="Liu R."/>
            <person name="Schnable J.C."/>
            <person name="Zhu J.-K."/>
            <person name="Zhang H."/>
        </authorList>
    </citation>
    <scope>NUCLEOTIDE SEQUENCE [LARGE SCALE GENOMIC DNA]</scope>
</reference>
<dbReference type="InterPro" id="IPR044861">
    <property type="entry name" value="IPNS-like_FE2OG_OXY"/>
</dbReference>
<keyword evidence="1" id="KW-0479">Metal-binding</keyword>
<organism evidence="5 6">
    <name type="scientific">Panicum miliaceum</name>
    <name type="common">Proso millet</name>
    <name type="synonym">Broomcorn millet</name>
    <dbReference type="NCBI Taxonomy" id="4540"/>
    <lineage>
        <taxon>Eukaryota</taxon>
        <taxon>Viridiplantae</taxon>
        <taxon>Streptophyta</taxon>
        <taxon>Embryophyta</taxon>
        <taxon>Tracheophyta</taxon>
        <taxon>Spermatophyta</taxon>
        <taxon>Magnoliopsida</taxon>
        <taxon>Liliopsida</taxon>
        <taxon>Poales</taxon>
        <taxon>Poaceae</taxon>
        <taxon>PACMAD clade</taxon>
        <taxon>Panicoideae</taxon>
        <taxon>Panicodae</taxon>
        <taxon>Paniceae</taxon>
        <taxon>Panicinae</taxon>
        <taxon>Panicum</taxon>
        <taxon>Panicum sect. Panicum</taxon>
    </lineage>
</organism>
<dbReference type="SUPFAM" id="SSF51197">
    <property type="entry name" value="Clavaminate synthase-like"/>
    <property type="match status" value="1"/>
</dbReference>
<gene>
    <name evidence="5" type="ORF">C2845_PM02G20250</name>
</gene>
<evidence type="ECO:0000256" key="1">
    <source>
        <dbReference type="ARBA" id="ARBA00022723"/>
    </source>
</evidence>
<dbReference type="Gene3D" id="2.60.120.330">
    <property type="entry name" value="B-lactam Antibiotic, Isopenicillin N Synthase, Chain"/>
    <property type="match status" value="1"/>
</dbReference>
<evidence type="ECO:0000313" key="5">
    <source>
        <dbReference type="EMBL" id="RLN18560.1"/>
    </source>
</evidence>
<accession>A0A3L6SC24</accession>